<accession>A0A0F9NZX9</accession>
<reference evidence="1" key="1">
    <citation type="journal article" date="2015" name="Nature">
        <title>Complex archaea that bridge the gap between prokaryotes and eukaryotes.</title>
        <authorList>
            <person name="Spang A."/>
            <person name="Saw J.H."/>
            <person name="Jorgensen S.L."/>
            <person name="Zaremba-Niedzwiedzka K."/>
            <person name="Martijn J."/>
            <person name="Lind A.E."/>
            <person name="van Eijk R."/>
            <person name="Schleper C."/>
            <person name="Guy L."/>
            <person name="Ettema T.J."/>
        </authorList>
    </citation>
    <scope>NUCLEOTIDE SEQUENCE</scope>
</reference>
<protein>
    <recommendedName>
        <fullName evidence="2">PglD N-terminal domain-containing protein</fullName>
    </recommendedName>
</protein>
<name>A0A0F9NZX9_9ZZZZ</name>
<proteinExistence type="predicted"/>
<dbReference type="SUPFAM" id="SSF51161">
    <property type="entry name" value="Trimeric LpxA-like enzymes"/>
    <property type="match status" value="1"/>
</dbReference>
<comment type="caution">
    <text evidence="1">The sequence shown here is derived from an EMBL/GenBank/DDBJ whole genome shotgun (WGS) entry which is preliminary data.</text>
</comment>
<evidence type="ECO:0000313" key="1">
    <source>
        <dbReference type="EMBL" id="KKN23429.1"/>
    </source>
</evidence>
<organism evidence="1">
    <name type="scientific">marine sediment metagenome</name>
    <dbReference type="NCBI Taxonomy" id="412755"/>
    <lineage>
        <taxon>unclassified sequences</taxon>
        <taxon>metagenomes</taxon>
        <taxon>ecological metagenomes</taxon>
    </lineage>
</organism>
<dbReference type="Gene3D" id="2.160.10.10">
    <property type="entry name" value="Hexapeptide repeat proteins"/>
    <property type="match status" value="1"/>
</dbReference>
<evidence type="ECO:0008006" key="2">
    <source>
        <dbReference type="Google" id="ProtNLM"/>
    </source>
</evidence>
<dbReference type="InterPro" id="IPR001451">
    <property type="entry name" value="Hexapep"/>
</dbReference>
<dbReference type="PANTHER" id="PTHR43300:SF7">
    <property type="entry name" value="UDP-N-ACETYLBACILLOSAMINE N-ACETYLTRANSFERASE"/>
    <property type="match status" value="1"/>
</dbReference>
<dbReference type="InterPro" id="IPR050179">
    <property type="entry name" value="Trans_hexapeptide_repeat"/>
</dbReference>
<dbReference type="PANTHER" id="PTHR43300">
    <property type="entry name" value="ACETYLTRANSFERASE"/>
    <property type="match status" value="1"/>
</dbReference>
<dbReference type="Pfam" id="PF00132">
    <property type="entry name" value="Hexapep"/>
    <property type="match status" value="1"/>
</dbReference>
<sequence length="201" mass="21263">MARTVILGNGGYAKILACQARGECLDKDDPIPDDADILIGVGDKDKRRELYLKHRGRVVGTVADTANFVAMNHGDGLHLMAGAIIQPGCAIGENVLINFGALIDHDCNIGDHCVISPGAILCGSVTLGEGCFVGAGAIIIQEVTLPDETFVPAGTLVVGPDDFRKPVRDVRGSRAAKALGLEDTVLLEEHTFEKRVEHSPD</sequence>
<dbReference type="InterPro" id="IPR011004">
    <property type="entry name" value="Trimer_LpxA-like_sf"/>
</dbReference>
<dbReference type="EMBL" id="LAZR01002972">
    <property type="protein sequence ID" value="KKN23429.1"/>
    <property type="molecule type" value="Genomic_DNA"/>
</dbReference>
<gene>
    <name evidence="1" type="ORF">LCGC14_0905110</name>
</gene>
<dbReference type="AlphaFoldDB" id="A0A0F9NZX9"/>